<dbReference type="GO" id="GO:0005829">
    <property type="term" value="C:cytosol"/>
    <property type="evidence" value="ECO:0007669"/>
    <property type="project" value="TreeGrafter"/>
</dbReference>
<evidence type="ECO:0000256" key="1">
    <source>
        <dbReference type="ARBA" id="ARBA00001917"/>
    </source>
</evidence>
<proteinExistence type="inferred from homology"/>
<dbReference type="PANTHER" id="PTHR23026">
    <property type="entry name" value="NADPH NITROREDUCTASE"/>
    <property type="match status" value="1"/>
</dbReference>
<dbReference type="Pfam" id="PF00881">
    <property type="entry name" value="Nitroreductase"/>
    <property type="match status" value="1"/>
</dbReference>
<dbReference type="GO" id="GO:0046256">
    <property type="term" value="P:2,4,6-trinitrotoluene catabolic process"/>
    <property type="evidence" value="ECO:0007669"/>
    <property type="project" value="TreeGrafter"/>
</dbReference>
<evidence type="ECO:0000256" key="6">
    <source>
        <dbReference type="ARBA" id="ARBA00023002"/>
    </source>
</evidence>
<evidence type="ECO:0000259" key="8">
    <source>
        <dbReference type="Pfam" id="PF00881"/>
    </source>
</evidence>
<keyword evidence="6" id="KW-0560">Oxidoreductase</keyword>
<evidence type="ECO:0000256" key="5">
    <source>
        <dbReference type="ARBA" id="ARBA00022857"/>
    </source>
</evidence>
<comment type="caution">
    <text evidence="9">The sequence shown here is derived from an EMBL/GenBank/DDBJ whole genome shotgun (WGS) entry which is preliminary data.</text>
</comment>
<dbReference type="RefSeq" id="WP_117680361.1">
    <property type="nucleotide sequence ID" value="NZ_QSRJ01000018.1"/>
</dbReference>
<protein>
    <submittedName>
        <fullName evidence="9">NAD(P)H-dependent oxidoreductase</fullName>
    </submittedName>
</protein>
<evidence type="ECO:0000256" key="2">
    <source>
        <dbReference type="ARBA" id="ARBA00007118"/>
    </source>
</evidence>
<dbReference type="AlphaFoldDB" id="A0A3E4QNL3"/>
<dbReference type="Proteomes" id="UP000260943">
    <property type="component" value="Unassembled WGS sequence"/>
</dbReference>
<dbReference type="CDD" id="cd02149">
    <property type="entry name" value="NfsB-like"/>
    <property type="match status" value="1"/>
</dbReference>
<evidence type="ECO:0000313" key="9">
    <source>
        <dbReference type="EMBL" id="RGL07257.1"/>
    </source>
</evidence>
<keyword evidence="7" id="KW-0520">NAD</keyword>
<dbReference type="PANTHER" id="PTHR23026:SF125">
    <property type="entry name" value="OXYGEN-INSENSITIVE NAD(P)H NITROREDUCTASE"/>
    <property type="match status" value="1"/>
</dbReference>
<comment type="cofactor">
    <cofactor evidence="1">
        <name>FMN</name>
        <dbReference type="ChEBI" id="CHEBI:58210"/>
    </cofactor>
</comment>
<dbReference type="SUPFAM" id="SSF55469">
    <property type="entry name" value="FMN-dependent nitroreductase-like"/>
    <property type="match status" value="1"/>
</dbReference>
<dbReference type="InterPro" id="IPR029479">
    <property type="entry name" value="Nitroreductase"/>
</dbReference>
<keyword evidence="5" id="KW-0521">NADP</keyword>
<dbReference type="Gene3D" id="3.40.109.10">
    <property type="entry name" value="NADH Oxidase"/>
    <property type="match status" value="1"/>
</dbReference>
<feature type="domain" description="Nitroreductase" evidence="8">
    <location>
        <begin position="14"/>
        <end position="183"/>
    </location>
</feature>
<dbReference type="InterPro" id="IPR050627">
    <property type="entry name" value="Nitroreductase/BluB"/>
</dbReference>
<evidence type="ECO:0000313" key="10">
    <source>
        <dbReference type="Proteomes" id="UP000260943"/>
    </source>
</evidence>
<gene>
    <name evidence="9" type="ORF">DXC81_10605</name>
</gene>
<dbReference type="GO" id="GO:0046857">
    <property type="term" value="F:oxidoreductase activity, acting on other nitrogenous compounds as donors, with NAD or NADP as acceptor"/>
    <property type="evidence" value="ECO:0007669"/>
    <property type="project" value="TreeGrafter"/>
</dbReference>
<reference evidence="9 10" key="1">
    <citation type="submission" date="2018-08" db="EMBL/GenBank/DDBJ databases">
        <title>A genome reference for cultivated species of the human gut microbiota.</title>
        <authorList>
            <person name="Zou Y."/>
            <person name="Xue W."/>
            <person name="Luo G."/>
        </authorList>
    </citation>
    <scope>NUCLEOTIDE SEQUENCE [LARGE SCALE GENOMIC DNA]</scope>
    <source>
        <strain evidence="9 10">TF08-14</strain>
    </source>
</reference>
<comment type="similarity">
    <text evidence="2">Belongs to the nitroreductase family.</text>
</comment>
<dbReference type="InterPro" id="IPR000415">
    <property type="entry name" value="Nitroreductase-like"/>
</dbReference>
<evidence type="ECO:0000256" key="3">
    <source>
        <dbReference type="ARBA" id="ARBA00022630"/>
    </source>
</evidence>
<organism evidence="9 10">
    <name type="scientific">Collinsella tanakaei</name>
    <dbReference type="NCBI Taxonomy" id="626935"/>
    <lineage>
        <taxon>Bacteria</taxon>
        <taxon>Bacillati</taxon>
        <taxon>Actinomycetota</taxon>
        <taxon>Coriobacteriia</taxon>
        <taxon>Coriobacteriales</taxon>
        <taxon>Coriobacteriaceae</taxon>
        <taxon>Collinsella</taxon>
    </lineage>
</organism>
<sequence length="227" mass="25548">MANHGGDMFIKALQNRFTCKRYAPEGHISDSDFNTILEAARLSPSSFGMEPWKLLVVENQGLLQQLLDCSWGAKKNADRTVILLARKNLTAQSEWAHDICHNVQGLSPQDEKARLEMFQTFQKRDLRVLETCPQTLDPKRALFDWASKQTYIALANMLSTAAVMGIDATPVEGCTFPELERVLAGSGIIDTEEWGVSVLVQFGVHDPSHRPHPKLRRPFADVVEYLR</sequence>
<keyword evidence="3" id="KW-0285">Flavoprotein</keyword>
<dbReference type="EMBL" id="QSRJ01000018">
    <property type="protein sequence ID" value="RGL07257.1"/>
    <property type="molecule type" value="Genomic_DNA"/>
</dbReference>
<dbReference type="InterPro" id="IPR033878">
    <property type="entry name" value="NfsB-like"/>
</dbReference>
<name>A0A3E4QNL3_9ACTN</name>
<accession>A0A3E4QNL3</accession>
<evidence type="ECO:0000256" key="4">
    <source>
        <dbReference type="ARBA" id="ARBA00022643"/>
    </source>
</evidence>
<evidence type="ECO:0000256" key="7">
    <source>
        <dbReference type="ARBA" id="ARBA00023027"/>
    </source>
</evidence>
<keyword evidence="4" id="KW-0288">FMN</keyword>